<feature type="binding site" evidence="9">
    <location>
        <position position="666"/>
    </location>
    <ligand>
        <name>AMP</name>
        <dbReference type="ChEBI" id="CHEBI:456215"/>
    </ligand>
</feature>
<feature type="binding site" evidence="9">
    <location>
        <position position="843"/>
    </location>
    <ligand>
        <name>AMP</name>
        <dbReference type="ChEBI" id="CHEBI:456215"/>
    </ligand>
</feature>
<dbReference type="InterPro" id="IPR011006">
    <property type="entry name" value="CheY-like_superfamily"/>
</dbReference>
<feature type="domain" description="PAS" evidence="12">
    <location>
        <begin position="284"/>
        <end position="354"/>
    </location>
</feature>
<dbReference type="SMART" id="SM00091">
    <property type="entry name" value="PAS"/>
    <property type="match status" value="1"/>
</dbReference>
<keyword evidence="7" id="KW-0114">cAMP</keyword>
<dbReference type="SUPFAM" id="SSF55785">
    <property type="entry name" value="PYP-like sensor domain (PAS domain)"/>
    <property type="match status" value="1"/>
</dbReference>
<dbReference type="Pfam" id="PF13426">
    <property type="entry name" value="PAS_9"/>
    <property type="match status" value="1"/>
</dbReference>
<comment type="caution">
    <text evidence="14">The sequence shown here is derived from an EMBL/GenBank/DDBJ whole genome shotgun (WGS) entry which is preliminary data.</text>
</comment>
<dbReference type="InterPro" id="IPR036971">
    <property type="entry name" value="PDEase_catalytic_dom_sf"/>
</dbReference>
<dbReference type="FunFam" id="1.10.1300.10:FF:000002">
    <property type="entry name" value="Phosphodiesterase"/>
    <property type="match status" value="1"/>
</dbReference>
<feature type="binding site" evidence="10">
    <location>
        <position position="666"/>
    </location>
    <ligand>
        <name>Zn(2+)</name>
        <dbReference type="ChEBI" id="CHEBI:29105"/>
        <label>1</label>
    </ligand>
</feature>
<dbReference type="GO" id="GO:0004115">
    <property type="term" value="F:3',5'-cyclic-AMP phosphodiesterase activity"/>
    <property type="evidence" value="ECO:0007669"/>
    <property type="project" value="UniProtKB-EC"/>
</dbReference>
<dbReference type="EC" id="3.1.4.53" evidence="4"/>
<evidence type="ECO:0000256" key="11">
    <source>
        <dbReference type="SAM" id="MobiDB-lite"/>
    </source>
</evidence>
<dbReference type="AlphaFoldDB" id="A0A3L8D7R8"/>
<organism evidence="14 15">
    <name type="scientific">Ooceraea biroi</name>
    <name type="common">Clonal raider ant</name>
    <name type="synonym">Cerapachys biroi</name>
    <dbReference type="NCBI Taxonomy" id="2015173"/>
    <lineage>
        <taxon>Eukaryota</taxon>
        <taxon>Metazoa</taxon>
        <taxon>Ecdysozoa</taxon>
        <taxon>Arthropoda</taxon>
        <taxon>Hexapoda</taxon>
        <taxon>Insecta</taxon>
        <taxon>Pterygota</taxon>
        <taxon>Neoptera</taxon>
        <taxon>Endopterygota</taxon>
        <taxon>Hymenoptera</taxon>
        <taxon>Apocrita</taxon>
        <taxon>Aculeata</taxon>
        <taxon>Formicoidea</taxon>
        <taxon>Formicidae</taxon>
        <taxon>Dorylinae</taxon>
        <taxon>Ooceraea</taxon>
    </lineage>
</organism>
<dbReference type="InterPro" id="IPR000014">
    <property type="entry name" value="PAS"/>
</dbReference>
<feature type="binding site" evidence="10">
    <location>
        <position position="629"/>
    </location>
    <ligand>
        <name>Zn(2+)</name>
        <dbReference type="ChEBI" id="CHEBI:29105"/>
        <label>1</label>
    </ligand>
</feature>
<dbReference type="CDD" id="cd00077">
    <property type="entry name" value="HDc"/>
    <property type="match status" value="1"/>
</dbReference>
<dbReference type="GO" id="GO:0007165">
    <property type="term" value="P:signal transduction"/>
    <property type="evidence" value="ECO:0007669"/>
    <property type="project" value="InterPro"/>
</dbReference>
<evidence type="ECO:0000256" key="9">
    <source>
        <dbReference type="PIRSR" id="PIRSR623088-2"/>
    </source>
</evidence>
<keyword evidence="6" id="KW-0378">Hydrolase</keyword>
<evidence type="ECO:0000313" key="14">
    <source>
        <dbReference type="EMBL" id="RLU15938.1"/>
    </source>
</evidence>
<evidence type="ECO:0000259" key="12">
    <source>
        <dbReference type="PROSITE" id="PS50112"/>
    </source>
</evidence>
<evidence type="ECO:0000256" key="2">
    <source>
        <dbReference type="ARBA" id="ARBA00004703"/>
    </source>
</evidence>
<dbReference type="PROSITE" id="PS51845">
    <property type="entry name" value="PDEASE_I_2"/>
    <property type="match status" value="1"/>
</dbReference>
<evidence type="ECO:0000256" key="6">
    <source>
        <dbReference type="ARBA" id="ARBA00022801"/>
    </source>
</evidence>
<dbReference type="EMBL" id="QOIP01000012">
    <property type="protein sequence ID" value="RLU15938.1"/>
    <property type="molecule type" value="Genomic_DNA"/>
</dbReference>
<dbReference type="SUPFAM" id="SSF109604">
    <property type="entry name" value="HD-domain/PDEase-like"/>
    <property type="match status" value="1"/>
</dbReference>
<evidence type="ECO:0000256" key="7">
    <source>
        <dbReference type="ARBA" id="ARBA00023149"/>
    </source>
</evidence>
<evidence type="ECO:0000313" key="15">
    <source>
        <dbReference type="Proteomes" id="UP000279307"/>
    </source>
</evidence>
<dbReference type="InterPro" id="IPR002073">
    <property type="entry name" value="PDEase_catalytic_dom"/>
</dbReference>
<feature type="domain" description="PDEase" evidence="13">
    <location>
        <begin position="549"/>
        <end position="885"/>
    </location>
</feature>
<feature type="binding site" evidence="9">
    <location>
        <begin position="625"/>
        <end position="629"/>
    </location>
    <ligand>
        <name>AMP</name>
        <dbReference type="ChEBI" id="CHEBI:456215"/>
    </ligand>
</feature>
<dbReference type="GO" id="GO:0046872">
    <property type="term" value="F:metal ion binding"/>
    <property type="evidence" value="ECO:0007669"/>
    <property type="project" value="UniProtKB-KW"/>
</dbReference>
<feature type="binding site" evidence="9">
    <location>
        <position position="791"/>
    </location>
    <ligand>
        <name>AMP</name>
        <dbReference type="ChEBI" id="CHEBI:456215"/>
    </ligand>
</feature>
<feature type="binding site" evidence="10">
    <location>
        <position position="791"/>
    </location>
    <ligand>
        <name>Zn(2+)</name>
        <dbReference type="ChEBI" id="CHEBI:29105"/>
        <label>1</label>
    </ligand>
</feature>
<proteinExistence type="inferred from homology"/>
<dbReference type="InterPro" id="IPR057304">
    <property type="entry name" value="PDE8-like_REC_N"/>
</dbReference>
<dbReference type="NCBIfam" id="TIGR00229">
    <property type="entry name" value="sensory_box"/>
    <property type="match status" value="1"/>
</dbReference>
<feature type="binding site" evidence="10">
    <location>
        <position position="665"/>
    </location>
    <ligand>
        <name>Zn(2+)</name>
        <dbReference type="ChEBI" id="CHEBI:29105"/>
        <label>1</label>
    </ligand>
</feature>
<comment type="pathway">
    <text evidence="2">Purine metabolism; 3',5'-cyclic AMP degradation; AMP from 3',5'-cyclic AMP: step 1/1.</text>
</comment>
<evidence type="ECO:0000256" key="5">
    <source>
        <dbReference type="ARBA" id="ARBA00022723"/>
    </source>
</evidence>
<dbReference type="InterPro" id="IPR035965">
    <property type="entry name" value="PAS-like_dom_sf"/>
</dbReference>
<name>A0A3L8D7R8_OOCBI</name>
<feature type="active site" description="Proton donor" evidence="8">
    <location>
        <position position="625"/>
    </location>
</feature>
<dbReference type="UniPathway" id="UPA00762">
    <property type="reaction ID" value="UER00747"/>
</dbReference>
<dbReference type="PRINTS" id="PR00387">
    <property type="entry name" value="PDIESTERASE1"/>
</dbReference>
<evidence type="ECO:0000256" key="3">
    <source>
        <dbReference type="ARBA" id="ARBA00006437"/>
    </source>
</evidence>
<evidence type="ECO:0000259" key="13">
    <source>
        <dbReference type="PROSITE" id="PS51845"/>
    </source>
</evidence>
<dbReference type="Gene3D" id="1.10.1300.10">
    <property type="entry name" value="3'5'-cyclic nucleotide phosphodiesterase, catalytic domain"/>
    <property type="match status" value="1"/>
</dbReference>
<evidence type="ECO:0000256" key="1">
    <source>
        <dbReference type="ARBA" id="ARBA00001968"/>
    </source>
</evidence>
<feature type="region of interest" description="Disordered" evidence="11">
    <location>
        <begin position="404"/>
        <end position="438"/>
    </location>
</feature>
<dbReference type="SMART" id="SM00471">
    <property type="entry name" value="HDc"/>
    <property type="match status" value="1"/>
</dbReference>
<dbReference type="Gene3D" id="3.40.50.2300">
    <property type="match status" value="1"/>
</dbReference>
<dbReference type="InterPro" id="IPR023088">
    <property type="entry name" value="PDEase"/>
</dbReference>
<dbReference type="PANTHER" id="PTHR11347">
    <property type="entry name" value="CYCLIC NUCLEOTIDE PHOSPHODIESTERASE"/>
    <property type="match status" value="1"/>
</dbReference>
<dbReference type="GO" id="GO:0006198">
    <property type="term" value="P:cAMP catabolic process"/>
    <property type="evidence" value="ECO:0007669"/>
    <property type="project" value="UniProtKB-UniPathway"/>
</dbReference>
<dbReference type="CDD" id="cd00130">
    <property type="entry name" value="PAS"/>
    <property type="match status" value="1"/>
</dbReference>
<feature type="compositionally biased region" description="Polar residues" evidence="11">
    <location>
        <begin position="413"/>
        <end position="422"/>
    </location>
</feature>
<evidence type="ECO:0000256" key="4">
    <source>
        <dbReference type="ARBA" id="ARBA00012276"/>
    </source>
</evidence>
<protein>
    <recommendedName>
        <fullName evidence="4">3',5'-cyclic-AMP phosphodiesterase</fullName>
        <ecNumber evidence="4">3.1.4.53</ecNumber>
    </recommendedName>
</protein>
<reference evidence="14 15" key="1">
    <citation type="journal article" date="2018" name="Genome Res.">
        <title>The genomic architecture and molecular evolution of ant odorant receptors.</title>
        <authorList>
            <person name="McKenzie S.K."/>
            <person name="Kronauer D.J.C."/>
        </authorList>
    </citation>
    <scope>NUCLEOTIDE SEQUENCE [LARGE SCALE GENOMIC DNA]</scope>
    <source>
        <strain evidence="14">Clonal line C1</strain>
    </source>
</reference>
<feature type="binding site" evidence="10">
    <location>
        <position position="666"/>
    </location>
    <ligand>
        <name>Zn(2+)</name>
        <dbReference type="ChEBI" id="CHEBI:29105"/>
        <label>2</label>
    </ligand>
</feature>
<dbReference type="InterPro" id="IPR003607">
    <property type="entry name" value="HD/PDEase_dom"/>
</dbReference>
<keyword evidence="5 10" id="KW-0479">Metal-binding</keyword>
<dbReference type="SUPFAM" id="SSF52172">
    <property type="entry name" value="CheY-like"/>
    <property type="match status" value="1"/>
</dbReference>
<accession>A0A3L8D7R8</accession>
<dbReference type="PROSITE" id="PS50112">
    <property type="entry name" value="PAS"/>
    <property type="match status" value="1"/>
</dbReference>
<evidence type="ECO:0000256" key="10">
    <source>
        <dbReference type="PIRSR" id="PIRSR623088-3"/>
    </source>
</evidence>
<dbReference type="Proteomes" id="UP000279307">
    <property type="component" value="Chromosome 12"/>
</dbReference>
<dbReference type="OrthoDB" id="189220at2759"/>
<comment type="similarity">
    <text evidence="3">Belongs to the cyclic nucleotide phosphodiesterase family. PDE8 subfamily.</text>
</comment>
<dbReference type="Pfam" id="PF00233">
    <property type="entry name" value="PDEase_I"/>
    <property type="match status" value="1"/>
</dbReference>
<evidence type="ECO:0000256" key="8">
    <source>
        <dbReference type="PIRSR" id="PIRSR623088-1"/>
    </source>
</evidence>
<gene>
    <name evidence="14" type="ORF">DMN91_011696</name>
</gene>
<comment type="cofactor">
    <cofactor evidence="1">
        <name>a divalent metal cation</name>
        <dbReference type="ChEBI" id="CHEBI:60240"/>
    </cofactor>
</comment>
<dbReference type="Pfam" id="PF23198">
    <property type="entry name" value="PDE8A_N"/>
    <property type="match status" value="1"/>
</dbReference>
<sequence>MFGYVARRPPNHVDIEYANGPGARAETCLTESSVSTYIRSSARRGSSSAKAHLDRLRSTDAIDKYITEVDMAQDNLYPAFNEIHFVAEEDHYRVAQCKTDAFDIVDEKDEKNPFGNSAYDENGDYLIKGPQDLDTYLLTTTVPSIVKILLVFNKDDQQMDILATAARRLGWSVSVAKDAEKAIELFQNRAHELVIIDHRGQRADEADAICRMIRSSPVYHSSVIIALVKKSYFMIDEKDHIVALNLLETGFTRALIECSHEGILINELVGIYTSSLLPKTQLAAAHALYLALDKCRDMVHVTNDKNIVQFLNKVSEKLLGYKVEEMMGRNLSDIVYYENFTLMEQQLSKGREFEGNMNCKRKNNQMITINCRVIPFCTMLKKPTHYIYVYDTTYLSENSAPISPISSPLHPPQRTSILSSARKSSDRSGISEAGRRRSSLQKLHSLQLEAPITKVITLLSNAVTDTTNPETAAQIDKAIDILKTTELYVPHLKEDRAMYSDPVTQDLVGALLASPRMSAWDSRRSSSDSARLATIKAITGTNNSRMQITSFHAPQEIAEILEKSLDWDFQIFKLEVLTERRPLVFLGLAIMNLFRVPAKLNCDERTVQNWLAIIEHNYNADNSYHNSTHAADVLQATAKFMQSKRLKEILEPLDEVAALVAAAAHDIDHPGRSSQFLCNANNRLAILYNDLSVLESHHAALTFKLSLSDDSVNIFKNLERDTYKMLRQNIIDMILATEMTKHFEHLAKFMNVCSARIGENQETYSDSLDMSVVLQPDNVILVKRMMIKCADVSNPTRPLRCCIEWARRIAEEYFRQTDEEKRLKMPVVMPMFDRMTCSIPKSQIGFVDYIITDMIEAWDVFIDMPEMVGYMRQNYERWKEYNEQGISTLQDVEQLQQHPDLHIPRLSN</sequence>
<dbReference type="Gene3D" id="3.30.450.20">
    <property type="entry name" value="PAS domain"/>
    <property type="match status" value="1"/>
</dbReference>